<organism evidence="1 2">
    <name type="scientific">Kosakonia sacchari</name>
    <dbReference type="NCBI Taxonomy" id="1158459"/>
    <lineage>
        <taxon>Bacteria</taxon>
        <taxon>Pseudomonadati</taxon>
        <taxon>Pseudomonadota</taxon>
        <taxon>Gammaproteobacteria</taxon>
        <taxon>Enterobacterales</taxon>
        <taxon>Enterobacteriaceae</taxon>
        <taxon>Kosakonia</taxon>
    </lineage>
</organism>
<accession>A0A1G4ZCZ7</accession>
<dbReference type="GeneID" id="23846619"/>
<dbReference type="Proteomes" id="UP000183569">
    <property type="component" value="Unassembled WGS sequence"/>
</dbReference>
<dbReference type="EMBL" id="FMUI01000024">
    <property type="protein sequence ID" value="SCX63565.1"/>
    <property type="molecule type" value="Genomic_DNA"/>
</dbReference>
<dbReference type="AlphaFoldDB" id="A0A1G4ZCZ7"/>
<protein>
    <submittedName>
        <fullName evidence="1">Uncharacterized protein</fullName>
    </submittedName>
</protein>
<dbReference type="RefSeq" id="WP_017460055.1">
    <property type="nucleotide sequence ID" value="NZ_FMUI01000024.1"/>
</dbReference>
<gene>
    <name evidence="1" type="ORF">SAMN02927897_04583</name>
</gene>
<comment type="caution">
    <text evidence="1">The sequence shown here is derived from an EMBL/GenBank/DDBJ whole genome shotgun (WGS) entry which is preliminary data.</text>
</comment>
<evidence type="ECO:0000313" key="2">
    <source>
        <dbReference type="Proteomes" id="UP000183569"/>
    </source>
</evidence>
<evidence type="ECO:0000313" key="1">
    <source>
        <dbReference type="EMBL" id="SCX63565.1"/>
    </source>
</evidence>
<reference evidence="1 2" key="1">
    <citation type="submission" date="2016-10" db="EMBL/GenBank/DDBJ databases">
        <authorList>
            <person name="Varghese N."/>
            <person name="Submissions S."/>
        </authorList>
    </citation>
    <scope>NUCLEOTIDE SEQUENCE [LARGE SCALE GENOMIC DNA]</scope>
    <source>
        <strain evidence="1 2">CGMCC 1.12102</strain>
    </source>
</reference>
<name>A0A1G4ZCZ7_9ENTR</name>
<proteinExistence type="predicted"/>
<sequence>MDARYEEKTFESYFNNELDRKTSIYFPLGQVQEGVLGLDSVAHSRRWFLWRKLGYPFWLSPQFSGVDLTEIAHEMEHYLGREVKNIPAMKVNLLFQYKRPQYITTSTGSEWHLWKQTYFRYDLYAQQHALLSHIETKFGKDAVVLYAAPSVVDVSELVNLKRAGSIIDHTNFRRARELDGHHRNTYIKAGTYSQGCSEPEMIENFNLIEMIEAMKPHQSEDNVKLITNFSSQIRSAMKNVEGIGYLKTAFENRMNEFRYYELQQFELMYSMLTMAVFREVTGCQWLIPFDGRKKA</sequence>